<evidence type="ECO:0000256" key="2">
    <source>
        <dbReference type="RuleBase" id="RU003616"/>
    </source>
</evidence>
<evidence type="ECO:0000256" key="1">
    <source>
        <dbReference type="PROSITE-ProRule" id="PRU00285"/>
    </source>
</evidence>
<dbReference type="PROSITE" id="PS01031">
    <property type="entry name" value="SHSP"/>
    <property type="match status" value="1"/>
</dbReference>
<sequence>MKQLEALKSDTLHLVERGRGTYHRNLAIPENVFTDGTTAKVENGLLTITIPKIVPQLPAPVGVQMEAVKPKLKMEY</sequence>
<dbReference type="SUPFAM" id="SSF49764">
    <property type="entry name" value="HSP20-like chaperones"/>
    <property type="match status" value="1"/>
</dbReference>
<evidence type="ECO:0000259" key="3">
    <source>
        <dbReference type="PROSITE" id="PS01031"/>
    </source>
</evidence>
<dbReference type="AlphaFoldDB" id="A0ABD1Y3P7"/>
<comment type="caution">
    <text evidence="4">The sequence shown here is derived from an EMBL/GenBank/DDBJ whole genome shotgun (WGS) entry which is preliminary data.</text>
</comment>
<dbReference type="Proteomes" id="UP001605036">
    <property type="component" value="Unassembled WGS sequence"/>
</dbReference>
<accession>A0ABD1Y3P7</accession>
<feature type="domain" description="SHSP" evidence="3">
    <location>
        <begin position="1"/>
        <end position="66"/>
    </location>
</feature>
<dbReference type="InterPro" id="IPR002068">
    <property type="entry name" value="A-crystallin/Hsp20_dom"/>
</dbReference>
<dbReference type="EMBL" id="JBHFFA010000006">
    <property type="protein sequence ID" value="KAL2621325.1"/>
    <property type="molecule type" value="Genomic_DNA"/>
</dbReference>
<gene>
    <name evidence="4" type="ORF">R1flu_001530</name>
</gene>
<evidence type="ECO:0000313" key="5">
    <source>
        <dbReference type="Proteomes" id="UP001605036"/>
    </source>
</evidence>
<reference evidence="4 5" key="1">
    <citation type="submission" date="2024-09" db="EMBL/GenBank/DDBJ databases">
        <title>Chromosome-scale assembly of Riccia fluitans.</title>
        <authorList>
            <person name="Paukszto L."/>
            <person name="Sawicki J."/>
            <person name="Karawczyk K."/>
            <person name="Piernik-Szablinska J."/>
            <person name="Szczecinska M."/>
            <person name="Mazdziarz M."/>
        </authorList>
    </citation>
    <scope>NUCLEOTIDE SEQUENCE [LARGE SCALE GENOMIC DNA]</scope>
    <source>
        <strain evidence="4">Rf_01</strain>
        <tissue evidence="4">Aerial parts of the thallus</tissue>
    </source>
</reference>
<protein>
    <recommendedName>
        <fullName evidence="3">SHSP domain-containing protein</fullName>
    </recommendedName>
</protein>
<name>A0ABD1Y3P7_9MARC</name>
<evidence type="ECO:0000313" key="4">
    <source>
        <dbReference type="EMBL" id="KAL2621325.1"/>
    </source>
</evidence>
<dbReference type="Gene3D" id="2.60.40.790">
    <property type="match status" value="1"/>
</dbReference>
<organism evidence="4 5">
    <name type="scientific">Riccia fluitans</name>
    <dbReference type="NCBI Taxonomy" id="41844"/>
    <lineage>
        <taxon>Eukaryota</taxon>
        <taxon>Viridiplantae</taxon>
        <taxon>Streptophyta</taxon>
        <taxon>Embryophyta</taxon>
        <taxon>Marchantiophyta</taxon>
        <taxon>Marchantiopsida</taxon>
        <taxon>Marchantiidae</taxon>
        <taxon>Marchantiales</taxon>
        <taxon>Ricciaceae</taxon>
        <taxon>Riccia</taxon>
    </lineage>
</organism>
<dbReference type="InterPro" id="IPR008978">
    <property type="entry name" value="HSP20-like_chaperone"/>
</dbReference>
<comment type="similarity">
    <text evidence="1 2">Belongs to the small heat shock protein (HSP20) family.</text>
</comment>
<keyword evidence="5" id="KW-1185">Reference proteome</keyword>
<proteinExistence type="inferred from homology"/>
<dbReference type="Pfam" id="PF00011">
    <property type="entry name" value="HSP20"/>
    <property type="match status" value="1"/>
</dbReference>